<evidence type="ECO:0000313" key="3">
    <source>
        <dbReference type="Proteomes" id="UP000655759"/>
    </source>
</evidence>
<dbReference type="PANTHER" id="PTHR34293">
    <property type="entry name" value="HTH-TYPE TRANSCRIPTIONAL REGULATOR TRMBL2"/>
    <property type="match status" value="1"/>
</dbReference>
<evidence type="ECO:0000313" key="2">
    <source>
        <dbReference type="EMBL" id="CAE6497391.1"/>
    </source>
</evidence>
<evidence type="ECO:0000259" key="1">
    <source>
        <dbReference type="Pfam" id="PF01978"/>
    </source>
</evidence>
<accession>A0A812F4S0</accession>
<dbReference type="InterPro" id="IPR051797">
    <property type="entry name" value="TrmB-like"/>
</dbReference>
<dbReference type="Pfam" id="PF01978">
    <property type="entry name" value="TrmB"/>
    <property type="match status" value="1"/>
</dbReference>
<dbReference type="AlphaFoldDB" id="A0A812F4S0"/>
<dbReference type="PANTHER" id="PTHR34293:SF1">
    <property type="entry name" value="HTH-TYPE TRANSCRIPTIONAL REGULATOR TRMBL2"/>
    <property type="match status" value="1"/>
</dbReference>
<reference evidence="2" key="1">
    <citation type="submission" date="2021-02" db="EMBL/GenBank/DDBJ databases">
        <authorList>
            <person name="Han P."/>
        </authorList>
    </citation>
    <scope>NUCLEOTIDE SEQUENCE</scope>
    <source>
        <strain evidence="2">Candidatus Nitrosotenuis uzonensis 5A</strain>
    </source>
</reference>
<feature type="domain" description="Transcription regulator TrmB N-terminal" evidence="1">
    <location>
        <begin position="29"/>
        <end position="89"/>
    </location>
</feature>
<organism evidence="2 3">
    <name type="scientific">Candidatus Nitrosotenuis uzonensis</name>
    <dbReference type="NCBI Taxonomy" id="1407055"/>
    <lineage>
        <taxon>Archaea</taxon>
        <taxon>Nitrososphaerota</taxon>
        <taxon>Candidatus Nitrosotenuis</taxon>
    </lineage>
</organism>
<dbReference type="InterPro" id="IPR036388">
    <property type="entry name" value="WH-like_DNA-bd_sf"/>
</dbReference>
<comment type="caution">
    <text evidence="2">The sequence shown here is derived from an EMBL/GenBank/DDBJ whole genome shotgun (WGS) entry which is preliminary data.</text>
</comment>
<protein>
    <submittedName>
        <fullName evidence="2">Transcriptional regulator, TrmB</fullName>
    </submittedName>
</protein>
<dbReference type="Proteomes" id="UP000655759">
    <property type="component" value="Unassembled WGS sequence"/>
</dbReference>
<name>A0A812F4S0_9ARCH</name>
<gene>
    <name evidence="2" type="ORF">NUZ5A_50667</name>
</gene>
<dbReference type="Gene3D" id="1.10.10.10">
    <property type="entry name" value="Winged helix-like DNA-binding domain superfamily/Winged helix DNA-binding domain"/>
    <property type="match status" value="1"/>
</dbReference>
<dbReference type="EMBL" id="CAJNAQ010000005">
    <property type="protein sequence ID" value="CAE6497391.1"/>
    <property type="molecule type" value="Genomic_DNA"/>
</dbReference>
<sequence>MFNEIDNGFYLIIFKESVMAKEHGLTVSLEEFGLSKYEARAYVTLITHGTISASEVAYYAELPRTKVYPVLLKLQQKKLAIISKSKPVMCTGIAPEDAFDEIVHEQINKVDAMNTLVSKLKKISEESKKARGAEEKRYFHLHSNYVVKQLRTMIGGAKSSMCITADAWGMSILAECKEELLSVLRRDLDVRLIIPTQVIGSESFRAMPEGIKIRSSEIIQNCFIFDDTELLLIDNTNGRGAVFSSTDVLGANQTRLFDQIWKGALKIDNLTEMTKSQALEVCRIINIVNENGLGFTLNSIIGSKIKLVDYVKFLEKNGISLKDKTFEQILDLVNSTLEITCSGSAQYDERSKNIILESKLNSGHSLPWAMLLENYLEQKGYHSKLLYRSDSHKGEFVHIKIDQ</sequence>
<proteinExistence type="predicted"/>
<dbReference type="InterPro" id="IPR002831">
    <property type="entry name" value="Tscrpt_reg_TrmB_N"/>
</dbReference>